<proteinExistence type="inferred from homology"/>
<accession>A0A554VP75</accession>
<evidence type="ECO:0008006" key="4">
    <source>
        <dbReference type="Google" id="ProtNLM"/>
    </source>
</evidence>
<dbReference type="EMBL" id="VLNR01000008">
    <property type="protein sequence ID" value="TSE10206.1"/>
    <property type="molecule type" value="Genomic_DNA"/>
</dbReference>
<dbReference type="PANTHER" id="PTHR36842">
    <property type="entry name" value="PROTEIN TOLB HOMOLOG"/>
    <property type="match status" value="1"/>
</dbReference>
<organism evidence="2 3">
    <name type="scientific">Aquimarina algiphila</name>
    <dbReference type="NCBI Taxonomy" id="2047982"/>
    <lineage>
        <taxon>Bacteria</taxon>
        <taxon>Pseudomonadati</taxon>
        <taxon>Bacteroidota</taxon>
        <taxon>Flavobacteriia</taxon>
        <taxon>Flavobacteriales</taxon>
        <taxon>Flavobacteriaceae</taxon>
        <taxon>Aquimarina</taxon>
    </lineage>
</organism>
<dbReference type="PANTHER" id="PTHR36842:SF1">
    <property type="entry name" value="PROTEIN TOLB"/>
    <property type="match status" value="1"/>
</dbReference>
<dbReference type="SUPFAM" id="SSF69304">
    <property type="entry name" value="Tricorn protease N-terminal domain"/>
    <property type="match status" value="1"/>
</dbReference>
<evidence type="ECO:0000313" key="3">
    <source>
        <dbReference type="Proteomes" id="UP000318833"/>
    </source>
</evidence>
<dbReference type="Proteomes" id="UP000318833">
    <property type="component" value="Unassembled WGS sequence"/>
</dbReference>
<sequence>MELLLKLKKNKIVMKMRLLFILLFSLTLYGNAQSKIIFSRSLGGLNTEETPGIMIYDTETKSTKLLLKGTVPRRGEYNAVTSLDGSKIIFNTYRFSGWKLGIADFKNGKIHNVKKLTNRSNYEYNAMFSPDGLHIVYHEYNWNTRNADLFIADINGKNVKQLTKALGSHRTPDWSKDSKQIVFASRRDQYYNIYSKGSDGMHLKRLTDDTSHHFASSTSRKEDRIAFLSNRKGQIHLYVMDLQGKNMMNLTPKLKTDDFKTKECWAYKTSWSADGKQIVFNIMLEGNLELFIINSDGSGLEQITHNNDTDMTPYWMN</sequence>
<dbReference type="OrthoDB" id="9815657at2"/>
<comment type="similarity">
    <text evidence="1">Belongs to the TolB family.</text>
</comment>
<dbReference type="InterPro" id="IPR011659">
    <property type="entry name" value="WD40"/>
</dbReference>
<dbReference type="Pfam" id="PF07676">
    <property type="entry name" value="PD40"/>
    <property type="match status" value="3"/>
</dbReference>
<gene>
    <name evidence="2" type="ORF">FOF46_05545</name>
</gene>
<dbReference type="InterPro" id="IPR011042">
    <property type="entry name" value="6-blade_b-propeller_TolB-like"/>
</dbReference>
<evidence type="ECO:0000313" key="2">
    <source>
        <dbReference type="EMBL" id="TSE10206.1"/>
    </source>
</evidence>
<keyword evidence="3" id="KW-1185">Reference proteome</keyword>
<evidence type="ECO:0000256" key="1">
    <source>
        <dbReference type="ARBA" id="ARBA00009820"/>
    </source>
</evidence>
<name>A0A554VP75_9FLAO</name>
<comment type="caution">
    <text evidence="2">The sequence shown here is derived from an EMBL/GenBank/DDBJ whole genome shotgun (WGS) entry which is preliminary data.</text>
</comment>
<reference evidence="2 3" key="1">
    <citation type="submission" date="2019-07" db="EMBL/GenBank/DDBJ databases">
        <title>The draft genome sequence of Aquimarina algiphila M91.</title>
        <authorList>
            <person name="Meng X."/>
        </authorList>
    </citation>
    <scope>NUCLEOTIDE SEQUENCE [LARGE SCALE GENOMIC DNA]</scope>
    <source>
        <strain evidence="2 3">M91</strain>
    </source>
</reference>
<protein>
    <recommendedName>
        <fullName evidence="4">DUF5050 domain-containing protein</fullName>
    </recommendedName>
</protein>
<dbReference type="Gene3D" id="2.120.10.30">
    <property type="entry name" value="TolB, C-terminal domain"/>
    <property type="match status" value="2"/>
</dbReference>
<dbReference type="AlphaFoldDB" id="A0A554VP75"/>